<accession>A0A7I8VI58</accession>
<dbReference type="GO" id="GO:0043596">
    <property type="term" value="C:nuclear replication fork"/>
    <property type="evidence" value="ECO:0007669"/>
    <property type="project" value="TreeGrafter"/>
</dbReference>
<evidence type="ECO:0000313" key="10">
    <source>
        <dbReference type="Proteomes" id="UP000549394"/>
    </source>
</evidence>
<keyword evidence="10" id="KW-1185">Reference proteome</keyword>
<dbReference type="InterPro" id="IPR001650">
    <property type="entry name" value="Helicase_C-like"/>
</dbReference>
<dbReference type="SUPFAM" id="SSF52540">
    <property type="entry name" value="P-loop containing nucleoside triphosphate hydrolases"/>
    <property type="match status" value="2"/>
</dbReference>
<dbReference type="Gene3D" id="3.40.50.10810">
    <property type="entry name" value="Tandem AAA-ATPase domain"/>
    <property type="match status" value="1"/>
</dbReference>
<dbReference type="CDD" id="cd18793">
    <property type="entry name" value="SF2_C_SNF"/>
    <property type="match status" value="1"/>
</dbReference>
<dbReference type="PROSITE" id="PS51192">
    <property type="entry name" value="HELICASE_ATP_BIND_1"/>
    <property type="match status" value="1"/>
</dbReference>
<dbReference type="Gene3D" id="3.40.50.300">
    <property type="entry name" value="P-loop containing nucleotide triphosphate hydrolases"/>
    <property type="match status" value="1"/>
</dbReference>
<gene>
    <name evidence="9" type="ORF">DGYR_LOCUS4589</name>
</gene>
<dbReference type="GO" id="GO:0031297">
    <property type="term" value="P:replication fork processing"/>
    <property type="evidence" value="ECO:0007669"/>
    <property type="project" value="TreeGrafter"/>
</dbReference>
<feature type="region of interest" description="Disordered" evidence="5">
    <location>
        <begin position="71"/>
        <end position="97"/>
    </location>
</feature>
<dbReference type="GO" id="GO:0005524">
    <property type="term" value="F:ATP binding"/>
    <property type="evidence" value="ECO:0007669"/>
    <property type="project" value="InterPro"/>
</dbReference>
<comment type="subcellular location">
    <subcellularLocation>
        <location evidence="1">Nucleus</location>
    </subcellularLocation>
</comment>
<evidence type="ECO:0000256" key="5">
    <source>
        <dbReference type="SAM" id="MobiDB-lite"/>
    </source>
</evidence>
<evidence type="ECO:0000259" key="8">
    <source>
        <dbReference type="PROSITE" id="PS51467"/>
    </source>
</evidence>
<evidence type="ECO:0000256" key="1">
    <source>
        <dbReference type="ARBA" id="ARBA00004123"/>
    </source>
</evidence>
<feature type="region of interest" description="Disordered" evidence="5">
    <location>
        <begin position="1"/>
        <end position="42"/>
    </location>
</feature>
<dbReference type="PROSITE" id="PS51194">
    <property type="entry name" value="HELICASE_CTER"/>
    <property type="match status" value="1"/>
</dbReference>
<dbReference type="Pfam" id="PF00176">
    <property type="entry name" value="SNF2-rel_dom"/>
    <property type="match status" value="1"/>
</dbReference>
<dbReference type="CDD" id="cd18010">
    <property type="entry name" value="DEXHc_HARP_SMARCAL1"/>
    <property type="match status" value="1"/>
</dbReference>
<dbReference type="OrthoDB" id="605656at2759"/>
<keyword evidence="3" id="KW-0539">Nucleus</keyword>
<dbReference type="InterPro" id="IPR000330">
    <property type="entry name" value="SNF2_N"/>
</dbReference>
<keyword evidence="2" id="KW-0378">Hydrolase</keyword>
<reference evidence="9 10" key="1">
    <citation type="submission" date="2020-08" db="EMBL/GenBank/DDBJ databases">
        <authorList>
            <person name="Hejnol A."/>
        </authorList>
    </citation>
    <scope>NUCLEOTIDE SEQUENCE [LARGE SCALE GENOMIC DNA]</scope>
</reference>
<protein>
    <submittedName>
        <fullName evidence="9">DgyrCDS4840</fullName>
    </submittedName>
</protein>
<dbReference type="InterPro" id="IPR010003">
    <property type="entry name" value="HARP_dom"/>
</dbReference>
<feature type="domain" description="HARP" evidence="8">
    <location>
        <begin position="94"/>
        <end position="166"/>
    </location>
</feature>
<dbReference type="GO" id="GO:0006281">
    <property type="term" value="P:DNA repair"/>
    <property type="evidence" value="ECO:0007669"/>
    <property type="project" value="TreeGrafter"/>
</dbReference>
<dbReference type="PROSITE" id="PS51467">
    <property type="entry name" value="HARP"/>
    <property type="match status" value="1"/>
</dbReference>
<dbReference type="InterPro" id="IPR038718">
    <property type="entry name" value="SNF2-like_sf"/>
</dbReference>
<dbReference type="Pfam" id="PF00271">
    <property type="entry name" value="Helicase_C"/>
    <property type="match status" value="1"/>
</dbReference>
<dbReference type="SMART" id="SM00487">
    <property type="entry name" value="DEXDc"/>
    <property type="match status" value="1"/>
</dbReference>
<feature type="compositionally biased region" description="Basic and acidic residues" evidence="5">
    <location>
        <begin position="7"/>
        <end position="17"/>
    </location>
</feature>
<evidence type="ECO:0000313" key="9">
    <source>
        <dbReference type="EMBL" id="CAD5115905.1"/>
    </source>
</evidence>
<feature type="compositionally biased region" description="Basic and acidic residues" evidence="5">
    <location>
        <begin position="691"/>
        <end position="701"/>
    </location>
</feature>
<dbReference type="EMBL" id="CAJFCJ010000006">
    <property type="protein sequence ID" value="CAD5115905.1"/>
    <property type="molecule type" value="Genomic_DNA"/>
</dbReference>
<evidence type="ECO:0000256" key="4">
    <source>
        <dbReference type="PROSITE-ProRule" id="PRU00800"/>
    </source>
</evidence>
<dbReference type="InterPro" id="IPR014001">
    <property type="entry name" value="Helicase_ATP-bd"/>
</dbReference>
<evidence type="ECO:0000256" key="3">
    <source>
        <dbReference type="ARBA" id="ARBA00023242"/>
    </source>
</evidence>
<dbReference type="PANTHER" id="PTHR45766:SF6">
    <property type="entry name" value="SWI_SNF-RELATED MATRIX-ASSOCIATED ACTIN-DEPENDENT REGULATOR OF CHROMATIN SUBFAMILY A-LIKE PROTEIN 1"/>
    <property type="match status" value="1"/>
</dbReference>
<evidence type="ECO:0000256" key="2">
    <source>
        <dbReference type="ARBA" id="ARBA00022801"/>
    </source>
</evidence>
<feature type="domain" description="Helicase C-terminal" evidence="7">
    <location>
        <begin position="468"/>
        <end position="634"/>
    </location>
</feature>
<dbReference type="Proteomes" id="UP000549394">
    <property type="component" value="Unassembled WGS sequence"/>
</dbReference>
<dbReference type="SMART" id="SM00490">
    <property type="entry name" value="HELICc"/>
    <property type="match status" value="1"/>
</dbReference>
<dbReference type="PANTHER" id="PTHR45766">
    <property type="entry name" value="DNA ANNEALING HELICASE AND ENDONUCLEASE ZRANB3 FAMILY MEMBER"/>
    <property type="match status" value="1"/>
</dbReference>
<organism evidence="9 10">
    <name type="scientific">Dimorphilus gyrociliatus</name>
    <dbReference type="NCBI Taxonomy" id="2664684"/>
    <lineage>
        <taxon>Eukaryota</taxon>
        <taxon>Metazoa</taxon>
        <taxon>Spiralia</taxon>
        <taxon>Lophotrochozoa</taxon>
        <taxon>Annelida</taxon>
        <taxon>Polychaeta</taxon>
        <taxon>Polychaeta incertae sedis</taxon>
        <taxon>Dinophilidae</taxon>
        <taxon>Dimorphilus</taxon>
    </lineage>
</organism>
<evidence type="ECO:0000259" key="6">
    <source>
        <dbReference type="PROSITE" id="PS51192"/>
    </source>
</evidence>
<dbReference type="InterPro" id="IPR027417">
    <property type="entry name" value="P-loop_NTPase"/>
</dbReference>
<name>A0A7I8VI58_9ANNE</name>
<comment type="similarity">
    <text evidence="4">Belongs to the SNF2/RAD54 helicase family. SMARCAL1 subfamily.</text>
</comment>
<evidence type="ECO:0000259" key="7">
    <source>
        <dbReference type="PROSITE" id="PS51194"/>
    </source>
</evidence>
<sequence>MSSLTAEQKKRIEENRQKALAKRAQRESAAKSAANTALTKDKLAAIEKNRQNALAKRAALEARVSKSNSTQLKLNFTPSTGKSTSGQSLSKFGSNPQTRTSVELSLKSDDRFVATFGYDSSIINILKEIPSKLYDQENRVWTFHLSDHSLILEKLSKHGYQVKPLPKWIVKTFPIKDENITIDLSCIEEKLLNTLMPFQREGVEFVISKNGRGIIADEMGLGKTIQAITLAIFYKSEWPLLVITPSSVRFSWKQQILQWYPSLDKDDINVAVSAKDDPTKGLVNIVSYDLMIRHKMDFIRQGFKVVIVDECHLIKNNKAMRTQIAMAVIHQAKRAILLSGTPALSRPAELYTQIAAVRQNLFSSFPDFAYRYCDAKQSNWGLDTSGSSNLGELQILLERTIMIRRLKRNVMDQLPAKTRQLITLDNSAVKIDKRLKEAKDKLKVTKNQERRGAIMEYFRATGAVKIKAITQYVSEMLEMDKKFIIFAHHQVILDAIENSVVEKERKYIRIDGSTNPEQRHFFVQQFQNDDSVRVAILSITAANSGLNLTAASLVIFSELFWNPGILVQAEDRAHRIGQKDCVNIQYLVAENTADDLLWPMIQKKLNILGEIGLTKENFSSASRRDVGNKQNDLLNYFETDFLTEENSTADKAKPDEQTTSKSEDAKDVNRWLVDDEFDEIPESMLQYDVEPSEKKLKLENS</sequence>
<dbReference type="AlphaFoldDB" id="A0A7I8VI58"/>
<proteinExistence type="inferred from homology"/>
<feature type="region of interest" description="Disordered" evidence="5">
    <location>
        <begin position="682"/>
        <end position="701"/>
    </location>
</feature>
<feature type="region of interest" description="Disordered" evidence="5">
    <location>
        <begin position="645"/>
        <end position="670"/>
    </location>
</feature>
<dbReference type="FunFam" id="3.40.50.300:FF:003021">
    <property type="entry name" value="Uncharacterized protein (Fragment)"/>
    <property type="match status" value="1"/>
</dbReference>
<dbReference type="GO" id="GO:0016787">
    <property type="term" value="F:hydrolase activity"/>
    <property type="evidence" value="ECO:0007669"/>
    <property type="project" value="UniProtKB-KW"/>
</dbReference>
<dbReference type="Pfam" id="PF07443">
    <property type="entry name" value="HARP"/>
    <property type="match status" value="1"/>
</dbReference>
<dbReference type="InterPro" id="IPR049730">
    <property type="entry name" value="SNF2/RAD54-like_C"/>
</dbReference>
<feature type="compositionally biased region" description="Basic and acidic residues" evidence="5">
    <location>
        <begin position="648"/>
        <end position="670"/>
    </location>
</feature>
<feature type="domain" description="Helicase ATP-binding" evidence="6">
    <location>
        <begin position="204"/>
        <end position="360"/>
    </location>
</feature>
<comment type="caution">
    <text evidence="9">The sequence shown here is derived from an EMBL/GenBank/DDBJ whole genome shotgun (WGS) entry which is preliminary data.</text>
</comment>